<protein>
    <recommendedName>
        <fullName evidence="7">Hydroxyacylglutathione hydrolase</fullName>
        <ecNumber evidence="7">3.1.2.6</ecNumber>
    </recommendedName>
    <alternativeName>
        <fullName evidence="7">Glyoxalase II</fullName>
        <shortName evidence="7">Glx II</shortName>
    </alternativeName>
</protein>
<dbReference type="InterPro" id="IPR017782">
    <property type="entry name" value="Hydroxyacylglutathione_Hdrlase"/>
</dbReference>
<keyword evidence="5 7" id="KW-0378">Hydrolase</keyword>
<feature type="binding site" evidence="7">
    <location>
        <position position="133"/>
    </location>
    <ligand>
        <name>Zn(2+)</name>
        <dbReference type="ChEBI" id="CHEBI:29105"/>
        <label>1</label>
    </ligand>
</feature>
<dbReference type="AlphaFoldDB" id="F4QPE6"/>
<dbReference type="GO" id="GO:0004416">
    <property type="term" value="F:hydroxyacylglutathione hydrolase activity"/>
    <property type="evidence" value="ECO:0007669"/>
    <property type="project" value="UniProtKB-UniRule"/>
</dbReference>
<keyword evidence="6 7" id="KW-0862">Zinc</keyword>
<keyword evidence="4 7" id="KW-0479">Metal-binding</keyword>
<evidence type="ECO:0000259" key="8">
    <source>
        <dbReference type="SMART" id="SM00849"/>
    </source>
</evidence>
<dbReference type="EMBL" id="GL883078">
    <property type="protein sequence ID" value="EGF91204.1"/>
    <property type="molecule type" value="Genomic_DNA"/>
</dbReference>
<dbReference type="HOGENOM" id="CLU_030571_4_1_5"/>
<dbReference type="eggNOG" id="COG0491">
    <property type="taxonomic scope" value="Bacteria"/>
</dbReference>
<dbReference type="InterPro" id="IPR035680">
    <property type="entry name" value="Clx_II_MBL"/>
</dbReference>
<dbReference type="OrthoDB" id="9802248at2"/>
<feature type="binding site" evidence="7">
    <location>
        <position position="57"/>
    </location>
    <ligand>
        <name>Zn(2+)</name>
        <dbReference type="ChEBI" id="CHEBI:29105"/>
        <label>1</label>
    </ligand>
</feature>
<dbReference type="InterPro" id="IPR050110">
    <property type="entry name" value="Glyoxalase_II_hydrolase"/>
</dbReference>
<dbReference type="InterPro" id="IPR036866">
    <property type="entry name" value="RibonucZ/Hydroxyglut_hydro"/>
</dbReference>
<dbReference type="PANTHER" id="PTHR43705">
    <property type="entry name" value="HYDROXYACYLGLUTATHIONE HYDROLASE"/>
    <property type="match status" value="1"/>
</dbReference>
<dbReference type="RefSeq" id="WP_006273400.1">
    <property type="nucleotide sequence ID" value="NZ_GL883078.1"/>
</dbReference>
<dbReference type="Pfam" id="PF00753">
    <property type="entry name" value="Lactamase_B"/>
    <property type="match status" value="1"/>
</dbReference>
<evidence type="ECO:0000256" key="6">
    <source>
        <dbReference type="ARBA" id="ARBA00022833"/>
    </source>
</evidence>
<dbReference type="GO" id="GO:0019243">
    <property type="term" value="P:methylglyoxal catabolic process to D-lactate via S-lactoyl-glutathione"/>
    <property type="evidence" value="ECO:0007669"/>
    <property type="project" value="UniProtKB-UniRule"/>
</dbReference>
<dbReference type="InterPro" id="IPR032282">
    <property type="entry name" value="HAGH_C"/>
</dbReference>
<keyword evidence="10" id="KW-1185">Reference proteome</keyword>
<reference evidence="10" key="1">
    <citation type="submission" date="2011-03" db="EMBL/GenBank/DDBJ databases">
        <title>Draft genome sequence of Brevundimonas diminuta.</title>
        <authorList>
            <person name="Brown P.J.B."/>
            <person name="Buechlein A."/>
            <person name="Hemmerich C."/>
            <person name="Brun Y.V."/>
        </authorList>
    </citation>
    <scope>NUCLEOTIDE SEQUENCE [LARGE SCALE GENOMIC DNA]</scope>
    <source>
        <strain evidence="10">C19</strain>
    </source>
</reference>
<dbReference type="NCBIfam" id="TIGR03413">
    <property type="entry name" value="GSH_gloB"/>
    <property type="match status" value="1"/>
</dbReference>
<feature type="domain" description="Metallo-beta-lactamase" evidence="8">
    <location>
        <begin position="13"/>
        <end position="171"/>
    </location>
</feature>
<dbReference type="EC" id="3.1.2.6" evidence="7"/>
<evidence type="ECO:0000256" key="4">
    <source>
        <dbReference type="ARBA" id="ARBA00022723"/>
    </source>
</evidence>
<comment type="subunit">
    <text evidence="7">Monomer.</text>
</comment>
<accession>F4QPE6</accession>
<evidence type="ECO:0000256" key="5">
    <source>
        <dbReference type="ARBA" id="ARBA00022801"/>
    </source>
</evidence>
<gene>
    <name evidence="7 9" type="primary">gloB</name>
    <name evidence="9" type="ORF">ABI_26190</name>
</gene>
<dbReference type="Proteomes" id="UP000006512">
    <property type="component" value="Unassembled WGS sequence"/>
</dbReference>
<feature type="binding site" evidence="7">
    <location>
        <position position="171"/>
    </location>
    <ligand>
        <name>Zn(2+)</name>
        <dbReference type="ChEBI" id="CHEBI:29105"/>
        <label>2</label>
    </ligand>
</feature>
<dbReference type="UniPathway" id="UPA00619">
    <property type="reaction ID" value="UER00676"/>
</dbReference>
<comment type="function">
    <text evidence="7">Thiolesterase that catalyzes the hydrolysis of S-D-lactoyl-glutathione to form glutathione and D-lactic acid.</text>
</comment>
<name>F4QPE6_9CAUL</name>
<evidence type="ECO:0000256" key="7">
    <source>
        <dbReference type="HAMAP-Rule" id="MF_01374"/>
    </source>
</evidence>
<evidence type="ECO:0000313" key="9">
    <source>
        <dbReference type="EMBL" id="EGF91204.1"/>
    </source>
</evidence>
<proteinExistence type="inferred from homology"/>
<feature type="binding site" evidence="7">
    <location>
        <position position="114"/>
    </location>
    <ligand>
        <name>Zn(2+)</name>
        <dbReference type="ChEBI" id="CHEBI:29105"/>
        <label>1</label>
    </ligand>
</feature>
<feature type="binding site" evidence="7">
    <location>
        <position position="59"/>
    </location>
    <ligand>
        <name>Zn(2+)</name>
        <dbReference type="ChEBI" id="CHEBI:29105"/>
        <label>1</label>
    </ligand>
</feature>
<feature type="binding site" evidence="7">
    <location>
        <position position="61"/>
    </location>
    <ligand>
        <name>Zn(2+)</name>
        <dbReference type="ChEBI" id="CHEBI:29105"/>
        <label>2</label>
    </ligand>
</feature>
<dbReference type="InterPro" id="IPR001279">
    <property type="entry name" value="Metallo-B-lactamas"/>
</dbReference>
<evidence type="ECO:0000256" key="2">
    <source>
        <dbReference type="ARBA" id="ARBA00004963"/>
    </source>
</evidence>
<organism evidence="9 10">
    <name type="scientific">Asticcacaulis biprosthecium C19</name>
    <dbReference type="NCBI Taxonomy" id="715226"/>
    <lineage>
        <taxon>Bacteria</taxon>
        <taxon>Pseudomonadati</taxon>
        <taxon>Pseudomonadota</taxon>
        <taxon>Alphaproteobacteria</taxon>
        <taxon>Caulobacterales</taxon>
        <taxon>Caulobacteraceae</taxon>
        <taxon>Asticcacaulis</taxon>
    </lineage>
</organism>
<dbReference type="Pfam" id="PF16123">
    <property type="entry name" value="HAGH_C"/>
    <property type="match status" value="1"/>
</dbReference>
<feature type="binding site" evidence="7">
    <location>
        <position position="62"/>
    </location>
    <ligand>
        <name>Zn(2+)</name>
        <dbReference type="ChEBI" id="CHEBI:29105"/>
        <label>2</label>
    </ligand>
</feature>
<comment type="pathway">
    <text evidence="2 7">Secondary metabolite metabolism; methylglyoxal degradation; (R)-lactate from methylglyoxal: step 2/2.</text>
</comment>
<comment type="catalytic activity">
    <reaction evidence="1 7">
        <text>an S-(2-hydroxyacyl)glutathione + H2O = a 2-hydroxy carboxylate + glutathione + H(+)</text>
        <dbReference type="Rhea" id="RHEA:21864"/>
        <dbReference type="ChEBI" id="CHEBI:15377"/>
        <dbReference type="ChEBI" id="CHEBI:15378"/>
        <dbReference type="ChEBI" id="CHEBI:57925"/>
        <dbReference type="ChEBI" id="CHEBI:58896"/>
        <dbReference type="ChEBI" id="CHEBI:71261"/>
        <dbReference type="EC" id="3.1.2.6"/>
    </reaction>
</comment>
<dbReference type="GO" id="GO:0046872">
    <property type="term" value="F:metal ion binding"/>
    <property type="evidence" value="ECO:0007669"/>
    <property type="project" value="UniProtKB-KW"/>
</dbReference>
<comment type="similarity">
    <text evidence="3 7">Belongs to the metallo-beta-lactamase superfamily. Glyoxalase II family.</text>
</comment>
<dbReference type="SMART" id="SM00849">
    <property type="entry name" value="Lactamase_B"/>
    <property type="match status" value="1"/>
</dbReference>
<dbReference type="PANTHER" id="PTHR43705:SF1">
    <property type="entry name" value="HYDROXYACYLGLUTATHIONE HYDROLASE GLOB"/>
    <property type="match status" value="1"/>
</dbReference>
<evidence type="ECO:0000256" key="3">
    <source>
        <dbReference type="ARBA" id="ARBA00006759"/>
    </source>
</evidence>
<sequence length="250" mass="27447">MALKIDVFPCLSDNYGFLVTDEATGITAAIDTPEASRIIARVEERGLPGLDFILNTHWHPDHGGGNAEVQAHFHCPIYGAEEVRKRWPLDHVLKDGDVFMLGETRLDVVGLGGHTLGVIGYFDHAGGNAFVSDVIFPLGCGRMFEGTPEQYWDSLLKLAELPGDTVLYSAHEYTLANLRFAESLGLDATLQARGNDVRARRARGEFTVPSTVAEEKATNPFLRYPLLEKDFAAQAAKFGELRAAKDVFRG</sequence>
<comment type="cofactor">
    <cofactor evidence="7">
        <name>Zn(2+)</name>
        <dbReference type="ChEBI" id="CHEBI:29105"/>
    </cofactor>
    <text evidence="7">Binds 2 Zn(2+) ions per subunit.</text>
</comment>
<evidence type="ECO:0000313" key="10">
    <source>
        <dbReference type="Proteomes" id="UP000006512"/>
    </source>
</evidence>
<dbReference type="SUPFAM" id="SSF56281">
    <property type="entry name" value="Metallo-hydrolase/oxidoreductase"/>
    <property type="match status" value="1"/>
</dbReference>
<dbReference type="STRING" id="715226.ABI_26190"/>
<dbReference type="PIRSF" id="PIRSF005457">
    <property type="entry name" value="Glx"/>
    <property type="match status" value="1"/>
</dbReference>
<dbReference type="CDD" id="cd07723">
    <property type="entry name" value="hydroxyacylglutathione_hydrolase_MBL-fold"/>
    <property type="match status" value="1"/>
</dbReference>
<evidence type="ECO:0000256" key="1">
    <source>
        <dbReference type="ARBA" id="ARBA00001623"/>
    </source>
</evidence>
<feature type="binding site" evidence="7">
    <location>
        <position position="133"/>
    </location>
    <ligand>
        <name>Zn(2+)</name>
        <dbReference type="ChEBI" id="CHEBI:29105"/>
        <label>2</label>
    </ligand>
</feature>
<dbReference type="HAMAP" id="MF_01374">
    <property type="entry name" value="Glyoxalase_2"/>
    <property type="match status" value="1"/>
</dbReference>
<dbReference type="Gene3D" id="3.60.15.10">
    <property type="entry name" value="Ribonuclease Z/Hydroxyacylglutathione hydrolase-like"/>
    <property type="match status" value="1"/>
</dbReference>